<evidence type="ECO:0000313" key="3">
    <source>
        <dbReference type="EMBL" id="MTH61571.1"/>
    </source>
</evidence>
<evidence type="ECO:0000256" key="1">
    <source>
        <dbReference type="ARBA" id="ARBA00022448"/>
    </source>
</evidence>
<feature type="domain" description="ABC transporter" evidence="2">
    <location>
        <begin position="16"/>
        <end position="49"/>
    </location>
</feature>
<reference evidence="3 4" key="1">
    <citation type="submission" date="2019-11" db="EMBL/GenBank/DDBJ databases">
        <authorList>
            <person name="Dong K."/>
        </authorList>
    </citation>
    <scope>NUCLEOTIDE SEQUENCE [LARGE SCALE GENOMIC DNA]</scope>
    <source>
        <strain evidence="3 4">NBRC 112902</strain>
    </source>
</reference>
<accession>A0A844HVL2</accession>
<dbReference type="PANTHER" id="PTHR42781">
    <property type="entry name" value="SPERMIDINE/PUTRESCINE IMPORT ATP-BINDING PROTEIN POTA"/>
    <property type="match status" value="1"/>
</dbReference>
<protein>
    <submittedName>
        <fullName evidence="3">ATP-binding cassette domain-containing protein</fullName>
    </submittedName>
</protein>
<keyword evidence="3" id="KW-0067">ATP-binding</keyword>
<dbReference type="PANTHER" id="PTHR42781:SF4">
    <property type="entry name" value="SPERMIDINE_PUTRESCINE IMPORT ATP-BINDING PROTEIN POTA"/>
    <property type="match status" value="1"/>
</dbReference>
<proteinExistence type="predicted"/>
<keyword evidence="1" id="KW-0813">Transport</keyword>
<dbReference type="InterPro" id="IPR050093">
    <property type="entry name" value="ABC_SmlMolc_Importer"/>
</dbReference>
<dbReference type="SUPFAM" id="SSF52540">
    <property type="entry name" value="P-loop containing nucleoside triphosphate hydrolases"/>
    <property type="match status" value="1"/>
</dbReference>
<name>A0A844HVL2_9RHOB</name>
<dbReference type="EMBL" id="WMIG01000017">
    <property type="protein sequence ID" value="MTH61571.1"/>
    <property type="molecule type" value="Genomic_DNA"/>
</dbReference>
<dbReference type="OrthoDB" id="9813227at2"/>
<evidence type="ECO:0000259" key="2">
    <source>
        <dbReference type="Pfam" id="PF00005"/>
    </source>
</evidence>
<sequence>MSFCSVSKLFDGQTALDRIDVEVGAGEFVVLLGPSGCCKTTLLRLAAGSNGRCRRNTAGRATAGLGGHRGQGAWPADLGAGHDCASHSSMHPA</sequence>
<gene>
    <name evidence="3" type="ORF">GL300_20355</name>
</gene>
<dbReference type="AlphaFoldDB" id="A0A844HVL2"/>
<comment type="caution">
    <text evidence="3">The sequence shown here is derived from an EMBL/GenBank/DDBJ whole genome shotgun (WGS) entry which is preliminary data.</text>
</comment>
<dbReference type="GO" id="GO:0005524">
    <property type="term" value="F:ATP binding"/>
    <property type="evidence" value="ECO:0007669"/>
    <property type="project" value="UniProtKB-KW"/>
</dbReference>
<dbReference type="Gene3D" id="3.40.50.300">
    <property type="entry name" value="P-loop containing nucleotide triphosphate hydrolases"/>
    <property type="match status" value="1"/>
</dbReference>
<keyword evidence="4" id="KW-1185">Reference proteome</keyword>
<dbReference type="GO" id="GO:0016887">
    <property type="term" value="F:ATP hydrolysis activity"/>
    <property type="evidence" value="ECO:0007669"/>
    <property type="project" value="InterPro"/>
</dbReference>
<dbReference type="Pfam" id="PF00005">
    <property type="entry name" value="ABC_tran"/>
    <property type="match status" value="1"/>
</dbReference>
<keyword evidence="3" id="KW-0547">Nucleotide-binding</keyword>
<dbReference type="InterPro" id="IPR003439">
    <property type="entry name" value="ABC_transporter-like_ATP-bd"/>
</dbReference>
<dbReference type="Proteomes" id="UP000449846">
    <property type="component" value="Unassembled WGS sequence"/>
</dbReference>
<organism evidence="3 4">
    <name type="scientific">Paracoccus litorisediminis</name>
    <dbReference type="NCBI Taxonomy" id="2006130"/>
    <lineage>
        <taxon>Bacteria</taxon>
        <taxon>Pseudomonadati</taxon>
        <taxon>Pseudomonadota</taxon>
        <taxon>Alphaproteobacteria</taxon>
        <taxon>Rhodobacterales</taxon>
        <taxon>Paracoccaceae</taxon>
        <taxon>Paracoccus</taxon>
    </lineage>
</organism>
<evidence type="ECO:0000313" key="4">
    <source>
        <dbReference type="Proteomes" id="UP000449846"/>
    </source>
</evidence>
<dbReference type="InterPro" id="IPR027417">
    <property type="entry name" value="P-loop_NTPase"/>
</dbReference>